<evidence type="ECO:0008006" key="4">
    <source>
        <dbReference type="Google" id="ProtNLM"/>
    </source>
</evidence>
<organism evidence="2 3">
    <name type="scientific">Plakobranchus ocellatus</name>
    <dbReference type="NCBI Taxonomy" id="259542"/>
    <lineage>
        <taxon>Eukaryota</taxon>
        <taxon>Metazoa</taxon>
        <taxon>Spiralia</taxon>
        <taxon>Lophotrochozoa</taxon>
        <taxon>Mollusca</taxon>
        <taxon>Gastropoda</taxon>
        <taxon>Heterobranchia</taxon>
        <taxon>Euthyneura</taxon>
        <taxon>Panpulmonata</taxon>
        <taxon>Sacoglossa</taxon>
        <taxon>Placobranchoidea</taxon>
        <taxon>Plakobranchidae</taxon>
        <taxon>Plakobranchus</taxon>
    </lineage>
</organism>
<keyword evidence="3" id="KW-1185">Reference proteome</keyword>
<keyword evidence="1" id="KW-1133">Transmembrane helix</keyword>
<evidence type="ECO:0000313" key="3">
    <source>
        <dbReference type="Proteomes" id="UP000735302"/>
    </source>
</evidence>
<dbReference type="EMBL" id="BLXT01000349">
    <property type="protein sequence ID" value="GFN76084.1"/>
    <property type="molecule type" value="Genomic_DNA"/>
</dbReference>
<evidence type="ECO:0000313" key="2">
    <source>
        <dbReference type="EMBL" id="GFN76084.1"/>
    </source>
</evidence>
<gene>
    <name evidence="2" type="ORF">PoB_000259000</name>
</gene>
<name>A0AAV3XZ26_9GAST</name>
<dbReference type="Proteomes" id="UP000735302">
    <property type="component" value="Unassembled WGS sequence"/>
</dbReference>
<accession>A0AAV3XZ26</accession>
<dbReference type="AlphaFoldDB" id="A0AAV3XZ26"/>
<feature type="transmembrane region" description="Helical" evidence="1">
    <location>
        <begin position="63"/>
        <end position="90"/>
    </location>
</feature>
<feature type="transmembrane region" description="Helical" evidence="1">
    <location>
        <begin position="28"/>
        <end position="51"/>
    </location>
</feature>
<keyword evidence="1" id="KW-0812">Transmembrane</keyword>
<keyword evidence="1" id="KW-0472">Membrane</keyword>
<protein>
    <recommendedName>
        <fullName evidence="4">ABC transmembrane type-1 domain-containing protein</fullName>
    </recommendedName>
</protein>
<reference evidence="2 3" key="1">
    <citation type="journal article" date="2021" name="Elife">
        <title>Chloroplast acquisition without the gene transfer in kleptoplastic sea slugs, Plakobranchus ocellatus.</title>
        <authorList>
            <person name="Maeda T."/>
            <person name="Takahashi S."/>
            <person name="Yoshida T."/>
            <person name="Shimamura S."/>
            <person name="Takaki Y."/>
            <person name="Nagai Y."/>
            <person name="Toyoda A."/>
            <person name="Suzuki Y."/>
            <person name="Arimoto A."/>
            <person name="Ishii H."/>
            <person name="Satoh N."/>
            <person name="Nishiyama T."/>
            <person name="Hasebe M."/>
            <person name="Maruyama T."/>
            <person name="Minagawa J."/>
            <person name="Obokata J."/>
            <person name="Shigenobu S."/>
        </authorList>
    </citation>
    <scope>NUCLEOTIDE SEQUENCE [LARGE SCALE GENOMIC DNA]</scope>
</reference>
<comment type="caution">
    <text evidence="2">The sequence shown here is derived from an EMBL/GenBank/DDBJ whole genome shotgun (WGS) entry which is preliminary data.</text>
</comment>
<evidence type="ECO:0000256" key="1">
    <source>
        <dbReference type="SAM" id="Phobius"/>
    </source>
</evidence>
<proteinExistence type="predicted"/>
<sequence length="204" mass="22603">MVVALMVVAMVVIVMAMAVVMAVARVAVIVAVIVAVMVVVLLMVVMVVAMVEMVFMAIMLARVVVMVVMVVVVVVVVIMVIVIVVVMVVVHSGGWVGLTVDKTNNIGNSRGKSFLKPALNIWSEKKTWDGEKDEGVKVRQGKQEMLHTRVKIAGIFHRRRLRTSNRLRYIMSSAIMHGSRKLDSQESQYGERLHQVFSGENYVL</sequence>